<feature type="region of interest" description="Disordered" evidence="1">
    <location>
        <begin position="342"/>
        <end position="371"/>
    </location>
</feature>
<proteinExistence type="predicted"/>
<keyword evidence="4" id="KW-1185">Reference proteome</keyword>
<dbReference type="RefSeq" id="WP_013701472.1">
    <property type="nucleotide sequence ID" value="NC_015385.1"/>
</dbReference>
<name>F2NRU9_TRES6</name>
<dbReference type="GeneID" id="302998437"/>
<dbReference type="eggNOG" id="COG5581">
    <property type="taxonomic scope" value="Bacteria"/>
</dbReference>
<dbReference type="GO" id="GO:0035438">
    <property type="term" value="F:cyclic-di-GMP binding"/>
    <property type="evidence" value="ECO:0007669"/>
    <property type="project" value="InterPro"/>
</dbReference>
<dbReference type="Proteomes" id="UP000006852">
    <property type="component" value="Chromosome"/>
</dbReference>
<dbReference type="AlphaFoldDB" id="F2NRU9"/>
<dbReference type="HOGENOM" id="CLU_749921_0_0_12"/>
<feature type="domain" description="PilZ" evidence="2">
    <location>
        <begin position="218"/>
        <end position="330"/>
    </location>
</feature>
<dbReference type="KEGG" id="tsu:Tresu_1277"/>
<dbReference type="Pfam" id="PF07238">
    <property type="entry name" value="PilZ"/>
    <property type="match status" value="1"/>
</dbReference>
<protein>
    <submittedName>
        <fullName evidence="3">Type IV pilus assembly PilZ</fullName>
    </submittedName>
</protein>
<evidence type="ECO:0000313" key="3">
    <source>
        <dbReference type="EMBL" id="AEB14185.1"/>
    </source>
</evidence>
<reference evidence="4" key="2">
    <citation type="submission" date="2011-04" db="EMBL/GenBank/DDBJ databases">
        <title>The complete genome of chromosome of Treponema succinifaciens DSM 2489.</title>
        <authorList>
            <person name="Lucas S."/>
            <person name="Copeland A."/>
            <person name="Lapidus A."/>
            <person name="Bruce D."/>
            <person name="Goodwin L."/>
            <person name="Pitluck S."/>
            <person name="Peters L."/>
            <person name="Kyrpides N."/>
            <person name="Mavromatis K."/>
            <person name="Ivanova N."/>
            <person name="Ovchinnikova G."/>
            <person name="Teshima H."/>
            <person name="Detter J.C."/>
            <person name="Tapia R."/>
            <person name="Han C."/>
            <person name="Land M."/>
            <person name="Hauser L."/>
            <person name="Markowitz V."/>
            <person name="Cheng J.-F."/>
            <person name="Hugenholtz P."/>
            <person name="Woyke T."/>
            <person name="Wu D."/>
            <person name="Gronow S."/>
            <person name="Wellnitz S."/>
            <person name="Brambilla E."/>
            <person name="Klenk H.-P."/>
            <person name="Eisen J.A."/>
        </authorList>
    </citation>
    <scope>NUCLEOTIDE SEQUENCE [LARGE SCALE GENOMIC DNA]</scope>
    <source>
        <strain evidence="4">ATCC 33096 / DSM 2489 / 6091</strain>
    </source>
</reference>
<gene>
    <name evidence="3" type="ordered locus">Tresu_1277</name>
</gene>
<evidence type="ECO:0000313" key="4">
    <source>
        <dbReference type="Proteomes" id="UP000006852"/>
    </source>
</evidence>
<sequence length="371" mass="42456">MPAVISVIVTLSFIFTLLKLYKASTEKMNFFSKGFDYGFRHSEISALWQLAKKCGIEEPLSLYISENSVNRCISSVIEEARQKGAEDSTQIQAFLEKLYKFKTRVILDKENKRGIESTKSLDIKQKLSVILKGKGVFKSRILNNGTQLIILLPYQISKQSKRPEFLPESEWEGKEISVYFWRNGDAGYAFDTKVIGTGIFRSDKALFLMHSTKLDRTQKRQSIRCKCEIYAQMYIVQQGEKIEYDKVETNPGYKCLLEDISEDGAMIRIGGKGKANVRIKIQFEINGALVVMHGVIRAVEWNSQLGQSRIHFECTHIEKSMRNTVLAFVYNVIPPEQKEIHQAIEQASLEENQTQEENSADKNIQQENSSH</sequence>
<evidence type="ECO:0000256" key="1">
    <source>
        <dbReference type="SAM" id="MobiDB-lite"/>
    </source>
</evidence>
<dbReference type="OrthoDB" id="358587at2"/>
<accession>F2NRU9</accession>
<evidence type="ECO:0000259" key="2">
    <source>
        <dbReference type="Pfam" id="PF07238"/>
    </source>
</evidence>
<organism evidence="3 4">
    <name type="scientific">Treponema succinifaciens (strain ATCC 33096 / DSM 2489 / 6091)</name>
    <dbReference type="NCBI Taxonomy" id="869209"/>
    <lineage>
        <taxon>Bacteria</taxon>
        <taxon>Pseudomonadati</taxon>
        <taxon>Spirochaetota</taxon>
        <taxon>Spirochaetia</taxon>
        <taxon>Spirochaetales</taxon>
        <taxon>Treponemataceae</taxon>
        <taxon>Treponema</taxon>
    </lineage>
</organism>
<dbReference type="EMBL" id="CP002631">
    <property type="protein sequence ID" value="AEB14185.1"/>
    <property type="molecule type" value="Genomic_DNA"/>
</dbReference>
<dbReference type="InterPro" id="IPR009875">
    <property type="entry name" value="PilZ_domain"/>
</dbReference>
<reference evidence="3 4" key="1">
    <citation type="journal article" date="2011" name="Stand. Genomic Sci.">
        <title>Complete genome sequence of Treponema succinifaciens type strain (6091).</title>
        <authorList>
            <person name="Han C."/>
            <person name="Gronow S."/>
            <person name="Teshima H."/>
            <person name="Lapidus A."/>
            <person name="Nolan M."/>
            <person name="Lucas S."/>
            <person name="Hammon N."/>
            <person name="Deshpande S."/>
            <person name="Cheng J.F."/>
            <person name="Zeytun A."/>
            <person name="Tapia R."/>
            <person name="Goodwin L."/>
            <person name="Pitluck S."/>
            <person name="Liolios K."/>
            <person name="Pagani I."/>
            <person name="Ivanova N."/>
            <person name="Mavromatis K."/>
            <person name="Mikhailova N."/>
            <person name="Huntemann M."/>
            <person name="Pati A."/>
            <person name="Chen A."/>
            <person name="Palaniappan K."/>
            <person name="Land M."/>
            <person name="Hauser L."/>
            <person name="Brambilla E.M."/>
            <person name="Rohde M."/>
            <person name="Goker M."/>
            <person name="Woyke T."/>
            <person name="Bristow J."/>
            <person name="Eisen J.A."/>
            <person name="Markowitz V."/>
            <person name="Hugenholtz P."/>
            <person name="Kyrpides N.C."/>
            <person name="Klenk H.P."/>
            <person name="Detter J.C."/>
        </authorList>
    </citation>
    <scope>NUCLEOTIDE SEQUENCE [LARGE SCALE GENOMIC DNA]</scope>
    <source>
        <strain evidence="4">ATCC 33096 / DSM 2489 / 6091</strain>
    </source>
</reference>
<feature type="compositionally biased region" description="Polar residues" evidence="1">
    <location>
        <begin position="349"/>
        <end position="371"/>
    </location>
</feature>
<dbReference type="STRING" id="869209.Tresu_1277"/>